<sequence>MLIIGSHVGYKKDSGLVGSVEEALSYGANTFMFYTGAPQNTIRSSIDLDNVKKAYTLMEENGIDKNKVIVHAPYIINLANGDESKFNFSCNFLSEELKRVDTFGMKYLVLHPGSHVGQGVDEGISNIVKALNLVLDKDNSNVMILLETMAGKGSEVGRNFEEIKSIIDGVSKKDRVGVCLDTCHLNDAGYDLNNFDEVLDSFDKLIGINKIKCIHINDSKNPIDSHKDRHENIGKGTIGLDTLIKVIDCDKLKDVPKILETPYIDGHAPYKEEISLIRSLSKQ</sequence>
<reference evidence="9" key="2">
    <citation type="journal article" date="2021" name="PeerJ">
        <title>Extensive microbial diversity within the chicken gut microbiome revealed by metagenomics and culture.</title>
        <authorList>
            <person name="Gilroy R."/>
            <person name="Ravi A."/>
            <person name="Getino M."/>
            <person name="Pursley I."/>
            <person name="Horton D.L."/>
            <person name="Alikhan N.F."/>
            <person name="Baker D."/>
            <person name="Gharbi K."/>
            <person name="Hall N."/>
            <person name="Watson M."/>
            <person name="Adriaenssens E.M."/>
            <person name="Foster-Nyarko E."/>
            <person name="Jarju S."/>
            <person name="Secka A."/>
            <person name="Antonio M."/>
            <person name="Oren A."/>
            <person name="Chaudhuri R.R."/>
            <person name="La Ragione R."/>
            <person name="Hildebrand F."/>
            <person name="Pallen M.J."/>
        </authorList>
    </citation>
    <scope>NUCLEOTIDE SEQUENCE</scope>
    <source>
        <strain evidence="9">CHK184-20233</strain>
    </source>
</reference>
<comment type="catalytic activity">
    <reaction evidence="7">
        <text>Endonucleolytic cleavage to 5'-phosphooligonucleotide end-products.</text>
        <dbReference type="EC" id="3.1.21.2"/>
    </reaction>
</comment>
<dbReference type="GO" id="GO:0006284">
    <property type="term" value="P:base-excision repair"/>
    <property type="evidence" value="ECO:0007669"/>
    <property type="project" value="TreeGrafter"/>
</dbReference>
<evidence type="ECO:0000313" key="10">
    <source>
        <dbReference type="Proteomes" id="UP000824232"/>
    </source>
</evidence>
<feature type="binding site" evidence="7">
    <location>
        <position position="71"/>
    </location>
    <ligand>
        <name>Zn(2+)</name>
        <dbReference type="ChEBI" id="CHEBI:29105"/>
        <label>1</label>
    </ligand>
</feature>
<keyword evidence="3 7" id="KW-0227">DNA damage</keyword>
<evidence type="ECO:0000259" key="8">
    <source>
        <dbReference type="Pfam" id="PF01261"/>
    </source>
</evidence>
<proteinExistence type="inferred from homology"/>
<dbReference type="NCBIfam" id="TIGR00587">
    <property type="entry name" value="nfo"/>
    <property type="match status" value="1"/>
</dbReference>
<dbReference type="CDD" id="cd00019">
    <property type="entry name" value="AP2Ec"/>
    <property type="match status" value="1"/>
</dbReference>
<feature type="binding site" evidence="7">
    <location>
        <position position="230"/>
    </location>
    <ligand>
        <name>Zn(2+)</name>
        <dbReference type="ChEBI" id="CHEBI:29105"/>
        <label>3</label>
    </ligand>
</feature>
<dbReference type="EMBL" id="DVHC01000027">
    <property type="protein sequence ID" value="HIR58934.1"/>
    <property type="molecule type" value="Genomic_DNA"/>
</dbReference>
<dbReference type="PROSITE" id="PS00730">
    <property type="entry name" value="AP_NUCLEASE_F2_2"/>
    <property type="match status" value="1"/>
</dbReference>
<keyword evidence="7" id="KW-0540">Nuclease</keyword>
<dbReference type="PANTHER" id="PTHR21445">
    <property type="entry name" value="ENDONUCLEASE IV ENDODEOXYRIBONUCLEASE IV"/>
    <property type="match status" value="1"/>
</dbReference>
<dbReference type="GO" id="GO:0008081">
    <property type="term" value="F:phosphoric diester hydrolase activity"/>
    <property type="evidence" value="ECO:0007669"/>
    <property type="project" value="TreeGrafter"/>
</dbReference>
<dbReference type="GO" id="GO:0003906">
    <property type="term" value="F:DNA-(apurinic or apyrimidinic site) endonuclease activity"/>
    <property type="evidence" value="ECO:0007669"/>
    <property type="project" value="TreeGrafter"/>
</dbReference>
<dbReference type="GO" id="GO:0008833">
    <property type="term" value="F:deoxyribonuclease IV (phage-T4-induced) activity"/>
    <property type="evidence" value="ECO:0007669"/>
    <property type="project" value="UniProtKB-UniRule"/>
</dbReference>
<dbReference type="SMART" id="SM00518">
    <property type="entry name" value="AP2Ec"/>
    <property type="match status" value="1"/>
</dbReference>
<dbReference type="NCBIfam" id="NF002196">
    <property type="entry name" value="PRK01060.1-1"/>
    <property type="match status" value="1"/>
</dbReference>
<keyword evidence="4 7" id="KW-0378">Hydrolase</keyword>
<evidence type="ECO:0000256" key="7">
    <source>
        <dbReference type="HAMAP-Rule" id="MF_00152"/>
    </source>
</evidence>
<feature type="binding site" evidence="7">
    <location>
        <position position="260"/>
    </location>
    <ligand>
        <name>Zn(2+)</name>
        <dbReference type="ChEBI" id="CHEBI:29105"/>
        <label>2</label>
    </ligand>
</feature>
<evidence type="ECO:0000256" key="4">
    <source>
        <dbReference type="ARBA" id="ARBA00022801"/>
    </source>
</evidence>
<dbReference type="HAMAP" id="MF_00152">
    <property type="entry name" value="Nfo"/>
    <property type="match status" value="1"/>
</dbReference>
<dbReference type="EC" id="3.1.21.2" evidence="7"/>
<feature type="binding site" evidence="7">
    <location>
        <position position="228"/>
    </location>
    <ligand>
        <name>Zn(2+)</name>
        <dbReference type="ChEBI" id="CHEBI:29105"/>
        <label>3</label>
    </ligand>
</feature>
<evidence type="ECO:0000256" key="2">
    <source>
        <dbReference type="ARBA" id="ARBA00022723"/>
    </source>
</evidence>
<dbReference type="GO" id="GO:0003677">
    <property type="term" value="F:DNA binding"/>
    <property type="evidence" value="ECO:0007669"/>
    <property type="project" value="InterPro"/>
</dbReference>
<keyword evidence="6 7" id="KW-0234">DNA repair</keyword>
<dbReference type="PROSITE" id="PS51432">
    <property type="entry name" value="AP_NUCLEASE_F2_4"/>
    <property type="match status" value="1"/>
</dbReference>
<keyword evidence="5 7" id="KW-0862">Zinc</keyword>
<name>A0A9D1DTQ1_9FIRM</name>
<organism evidence="9 10">
    <name type="scientific">Candidatus Onthousia excrementipullorum</name>
    <dbReference type="NCBI Taxonomy" id="2840884"/>
    <lineage>
        <taxon>Bacteria</taxon>
        <taxon>Bacillati</taxon>
        <taxon>Bacillota</taxon>
        <taxon>Bacilli</taxon>
        <taxon>Candidatus Onthousia</taxon>
    </lineage>
</organism>
<dbReference type="Proteomes" id="UP000824232">
    <property type="component" value="Unassembled WGS sequence"/>
</dbReference>
<feature type="binding site" evidence="7">
    <location>
        <position position="147"/>
    </location>
    <ligand>
        <name>Zn(2+)</name>
        <dbReference type="ChEBI" id="CHEBI:29105"/>
        <label>2</label>
    </ligand>
</feature>
<dbReference type="InterPro" id="IPR018246">
    <property type="entry name" value="AP_endonuc_F2_Zn_BS"/>
</dbReference>
<comment type="function">
    <text evidence="7">Endonuclease IV plays a role in DNA repair. It cleaves phosphodiester bonds at apurinic or apyrimidinic (AP) sites, generating a 3'-hydroxyl group and a 5'-terminal sugar phosphate.</text>
</comment>
<evidence type="ECO:0000313" key="9">
    <source>
        <dbReference type="EMBL" id="HIR58934.1"/>
    </source>
</evidence>
<gene>
    <name evidence="7" type="primary">nfo</name>
    <name evidence="9" type="ORF">IAB38_02685</name>
</gene>
<feature type="binding site" evidence="7">
    <location>
        <position position="111"/>
    </location>
    <ligand>
        <name>Zn(2+)</name>
        <dbReference type="ChEBI" id="CHEBI:29105"/>
        <label>1</label>
    </ligand>
</feature>
<dbReference type="PANTHER" id="PTHR21445:SF0">
    <property type="entry name" value="APURINIC-APYRIMIDINIC ENDONUCLEASE"/>
    <property type="match status" value="1"/>
</dbReference>
<feature type="binding site" evidence="7">
    <location>
        <position position="184"/>
    </location>
    <ligand>
        <name>Zn(2+)</name>
        <dbReference type="ChEBI" id="CHEBI:29105"/>
        <label>3</label>
    </ligand>
</feature>
<evidence type="ECO:0000256" key="3">
    <source>
        <dbReference type="ARBA" id="ARBA00022763"/>
    </source>
</evidence>
<feature type="binding site" evidence="7">
    <location>
        <position position="181"/>
    </location>
    <ligand>
        <name>Zn(2+)</name>
        <dbReference type="ChEBI" id="CHEBI:29105"/>
        <label>2</label>
    </ligand>
</feature>
<keyword evidence="2 7" id="KW-0479">Metal-binding</keyword>
<feature type="binding site" evidence="7">
    <location>
        <position position="215"/>
    </location>
    <ligand>
        <name>Zn(2+)</name>
        <dbReference type="ChEBI" id="CHEBI:29105"/>
        <label>2</label>
    </ligand>
</feature>
<comment type="similarity">
    <text evidence="1 7">Belongs to the AP endonuclease 2 family.</text>
</comment>
<evidence type="ECO:0000256" key="6">
    <source>
        <dbReference type="ARBA" id="ARBA00023204"/>
    </source>
</evidence>
<feature type="binding site" evidence="7">
    <location>
        <position position="147"/>
    </location>
    <ligand>
        <name>Zn(2+)</name>
        <dbReference type="ChEBI" id="CHEBI:29105"/>
        <label>1</label>
    </ligand>
</feature>
<dbReference type="Pfam" id="PF01261">
    <property type="entry name" value="AP_endonuc_2"/>
    <property type="match status" value="1"/>
</dbReference>
<evidence type="ECO:0000256" key="5">
    <source>
        <dbReference type="ARBA" id="ARBA00022833"/>
    </source>
</evidence>
<dbReference type="InterPro" id="IPR013022">
    <property type="entry name" value="Xyl_isomerase-like_TIM-brl"/>
</dbReference>
<accession>A0A9D1DTQ1</accession>
<keyword evidence="7" id="KW-0255">Endonuclease</keyword>
<dbReference type="InterPro" id="IPR036237">
    <property type="entry name" value="Xyl_isomerase-like_sf"/>
</dbReference>
<dbReference type="AlphaFoldDB" id="A0A9D1DTQ1"/>
<dbReference type="InterPro" id="IPR001719">
    <property type="entry name" value="AP_endonuc_2"/>
</dbReference>
<evidence type="ECO:0000256" key="1">
    <source>
        <dbReference type="ARBA" id="ARBA00005340"/>
    </source>
</evidence>
<comment type="cofactor">
    <cofactor evidence="7">
        <name>Zn(2+)</name>
        <dbReference type="ChEBI" id="CHEBI:29105"/>
    </cofactor>
    <text evidence="7">Binds 3 Zn(2+) ions.</text>
</comment>
<reference evidence="9" key="1">
    <citation type="submission" date="2020-10" db="EMBL/GenBank/DDBJ databases">
        <authorList>
            <person name="Gilroy R."/>
        </authorList>
    </citation>
    <scope>NUCLEOTIDE SEQUENCE</scope>
    <source>
        <strain evidence="9">CHK184-20233</strain>
    </source>
</reference>
<dbReference type="Gene3D" id="3.20.20.150">
    <property type="entry name" value="Divalent-metal-dependent TIM barrel enzymes"/>
    <property type="match status" value="1"/>
</dbReference>
<comment type="caution">
    <text evidence="9">The sequence shown here is derived from an EMBL/GenBank/DDBJ whole genome shotgun (WGS) entry which is preliminary data.</text>
</comment>
<dbReference type="PROSITE" id="PS00729">
    <property type="entry name" value="AP_NUCLEASE_F2_1"/>
    <property type="match status" value="1"/>
</dbReference>
<feature type="domain" description="Xylose isomerase-like TIM barrel" evidence="8">
    <location>
        <begin position="20"/>
        <end position="279"/>
    </location>
</feature>
<protein>
    <recommendedName>
        <fullName evidence="7">Probable endonuclease 4</fullName>
        <ecNumber evidence="7">3.1.21.2</ecNumber>
    </recommendedName>
    <alternativeName>
        <fullName evidence="7">Endodeoxyribonuclease IV</fullName>
    </alternativeName>
    <alternativeName>
        <fullName evidence="7">Endonuclease IV</fullName>
    </alternativeName>
</protein>
<dbReference type="FunFam" id="3.20.20.150:FF:000001">
    <property type="entry name" value="Probable endonuclease 4"/>
    <property type="match status" value="1"/>
</dbReference>
<dbReference type="SUPFAM" id="SSF51658">
    <property type="entry name" value="Xylose isomerase-like"/>
    <property type="match status" value="1"/>
</dbReference>
<dbReference type="GO" id="GO:0008270">
    <property type="term" value="F:zinc ion binding"/>
    <property type="evidence" value="ECO:0007669"/>
    <property type="project" value="UniProtKB-UniRule"/>
</dbReference>